<evidence type="ECO:0000256" key="2">
    <source>
        <dbReference type="SAM" id="Phobius"/>
    </source>
</evidence>
<dbReference type="Proteomes" id="UP000824998">
    <property type="component" value="Unassembled WGS sequence"/>
</dbReference>
<sequence length="344" mass="37784">MSNSTECTIESNSDVTGIGIRASIYALCLLASIFKALIRHLTTLSNASDFSRSIDAALQLQGLALLCTAIYQTFWTQLTLFHAICVLHLLSLLGFGLAAKGKYGRTGRNRRAFLYTFKLLVAGAFLAFASFIWATAPRFGSQPECNRSTVYVVFGVSIGATERVFRYVLLALMCSTVVGFMIALIMFGALAACVCGTKRKEKMVRTEDLAMMAGIAARVEFKHPRARWAMVQGEVATVLLKTGVNVYAIVTLEQTISRNRLGDEERKWGFGQVLALFLLLGPVAELLNILLAKTDRDAEEEKEKEEEMDSEAGGSVVARPAIQVNQQQLLTNGMEMIPLPPPRR</sequence>
<organism evidence="3 4">
    <name type="scientific">Amylocarpus encephaloides</name>
    <dbReference type="NCBI Taxonomy" id="45428"/>
    <lineage>
        <taxon>Eukaryota</taxon>
        <taxon>Fungi</taxon>
        <taxon>Dikarya</taxon>
        <taxon>Ascomycota</taxon>
        <taxon>Pezizomycotina</taxon>
        <taxon>Leotiomycetes</taxon>
        <taxon>Helotiales</taxon>
        <taxon>Helotiales incertae sedis</taxon>
        <taxon>Amylocarpus</taxon>
    </lineage>
</organism>
<gene>
    <name evidence="3" type="ORF">BJ875DRAFT_500239</name>
</gene>
<protein>
    <recommendedName>
        <fullName evidence="5">Transmembrane protein</fullName>
    </recommendedName>
</protein>
<feature type="transmembrane region" description="Helical" evidence="2">
    <location>
        <begin position="270"/>
        <end position="292"/>
    </location>
</feature>
<feature type="transmembrane region" description="Helical" evidence="2">
    <location>
        <begin position="18"/>
        <end position="37"/>
    </location>
</feature>
<dbReference type="EMBL" id="MU251819">
    <property type="protein sequence ID" value="KAG9229072.1"/>
    <property type="molecule type" value="Genomic_DNA"/>
</dbReference>
<feature type="transmembrane region" description="Helical" evidence="2">
    <location>
        <begin position="80"/>
        <end position="100"/>
    </location>
</feature>
<keyword evidence="4" id="KW-1185">Reference proteome</keyword>
<keyword evidence="2" id="KW-0472">Membrane</keyword>
<name>A0A9P7Y914_9HELO</name>
<feature type="transmembrane region" description="Helical" evidence="2">
    <location>
        <begin position="228"/>
        <end position="250"/>
    </location>
</feature>
<feature type="transmembrane region" description="Helical" evidence="2">
    <location>
        <begin position="57"/>
        <end position="74"/>
    </location>
</feature>
<evidence type="ECO:0000313" key="4">
    <source>
        <dbReference type="Proteomes" id="UP000824998"/>
    </source>
</evidence>
<keyword evidence="2" id="KW-0812">Transmembrane</keyword>
<comment type="caution">
    <text evidence="3">The sequence shown here is derived from an EMBL/GenBank/DDBJ whole genome shotgun (WGS) entry which is preliminary data.</text>
</comment>
<feature type="region of interest" description="Disordered" evidence="1">
    <location>
        <begin position="298"/>
        <end position="317"/>
    </location>
</feature>
<keyword evidence="2" id="KW-1133">Transmembrane helix</keyword>
<evidence type="ECO:0000256" key="1">
    <source>
        <dbReference type="SAM" id="MobiDB-lite"/>
    </source>
</evidence>
<feature type="transmembrane region" description="Helical" evidence="2">
    <location>
        <begin position="112"/>
        <end position="134"/>
    </location>
</feature>
<feature type="transmembrane region" description="Helical" evidence="2">
    <location>
        <begin position="167"/>
        <end position="195"/>
    </location>
</feature>
<accession>A0A9P7Y914</accession>
<dbReference type="OrthoDB" id="5427664at2759"/>
<evidence type="ECO:0000313" key="3">
    <source>
        <dbReference type="EMBL" id="KAG9229072.1"/>
    </source>
</evidence>
<reference evidence="3" key="1">
    <citation type="journal article" date="2021" name="IMA Fungus">
        <title>Genomic characterization of three marine fungi, including Emericellopsis atlantica sp. nov. with signatures of a generalist lifestyle and marine biomass degradation.</title>
        <authorList>
            <person name="Hagestad O.C."/>
            <person name="Hou L."/>
            <person name="Andersen J.H."/>
            <person name="Hansen E.H."/>
            <person name="Altermark B."/>
            <person name="Li C."/>
            <person name="Kuhnert E."/>
            <person name="Cox R.J."/>
            <person name="Crous P.W."/>
            <person name="Spatafora J.W."/>
            <person name="Lail K."/>
            <person name="Amirebrahimi M."/>
            <person name="Lipzen A."/>
            <person name="Pangilinan J."/>
            <person name="Andreopoulos W."/>
            <person name="Hayes R.D."/>
            <person name="Ng V."/>
            <person name="Grigoriev I.V."/>
            <person name="Jackson S.A."/>
            <person name="Sutton T.D.S."/>
            <person name="Dobson A.D.W."/>
            <person name="Rama T."/>
        </authorList>
    </citation>
    <scope>NUCLEOTIDE SEQUENCE</scope>
    <source>
        <strain evidence="3">TRa018bII</strain>
    </source>
</reference>
<dbReference type="AlphaFoldDB" id="A0A9P7Y914"/>
<proteinExistence type="predicted"/>
<evidence type="ECO:0008006" key="5">
    <source>
        <dbReference type="Google" id="ProtNLM"/>
    </source>
</evidence>